<protein>
    <submittedName>
        <fullName evidence="2">ATP-binding protein</fullName>
    </submittedName>
</protein>
<organism evidence="2 3">
    <name type="scientific">Parvibacter caecicola</name>
    <dbReference type="NCBI Taxonomy" id="747645"/>
    <lineage>
        <taxon>Bacteria</taxon>
        <taxon>Bacillati</taxon>
        <taxon>Actinomycetota</taxon>
        <taxon>Coriobacteriia</taxon>
        <taxon>Coriobacteriales</taxon>
        <taxon>Coriobacteriaceae</taxon>
        <taxon>Parvibacter</taxon>
    </lineage>
</organism>
<dbReference type="AlphaFoldDB" id="A0A4T9TDB0"/>
<dbReference type="InterPro" id="IPR036388">
    <property type="entry name" value="WH-like_DNA-bd_sf"/>
</dbReference>
<dbReference type="SUPFAM" id="SSF55874">
    <property type="entry name" value="ATPase domain of HSP90 chaperone/DNA topoisomerase II/histidine kinase"/>
    <property type="match status" value="1"/>
</dbReference>
<accession>A0A4T9TDB0</accession>
<proteinExistence type="predicted"/>
<keyword evidence="2" id="KW-0067">ATP-binding</keyword>
<evidence type="ECO:0000259" key="1">
    <source>
        <dbReference type="SMART" id="SM00387"/>
    </source>
</evidence>
<dbReference type="GO" id="GO:0006355">
    <property type="term" value="P:regulation of DNA-templated transcription"/>
    <property type="evidence" value="ECO:0007669"/>
    <property type="project" value="InterPro"/>
</dbReference>
<dbReference type="Pfam" id="PF02518">
    <property type="entry name" value="HATPase_c"/>
    <property type="match status" value="1"/>
</dbReference>
<dbReference type="Pfam" id="PF09339">
    <property type="entry name" value="HTH_IclR"/>
    <property type="match status" value="1"/>
</dbReference>
<dbReference type="Proteomes" id="UP000309454">
    <property type="component" value="Unassembled WGS sequence"/>
</dbReference>
<dbReference type="InterPro" id="IPR003594">
    <property type="entry name" value="HATPase_dom"/>
</dbReference>
<dbReference type="InterPro" id="IPR036890">
    <property type="entry name" value="HATPase_C_sf"/>
</dbReference>
<dbReference type="Gene3D" id="3.30.565.10">
    <property type="entry name" value="Histidine kinase-like ATPase, C-terminal domain"/>
    <property type="match status" value="1"/>
</dbReference>
<dbReference type="Gene3D" id="1.10.10.10">
    <property type="entry name" value="Winged helix-like DNA-binding domain superfamily/Winged helix DNA-binding domain"/>
    <property type="match status" value="1"/>
</dbReference>
<dbReference type="OrthoDB" id="9815750at2"/>
<keyword evidence="2" id="KW-0547">Nucleotide-binding</keyword>
<dbReference type="EMBL" id="SSTM01000004">
    <property type="protein sequence ID" value="TJW10239.1"/>
    <property type="molecule type" value="Genomic_DNA"/>
</dbReference>
<keyword evidence="3" id="KW-1185">Reference proteome</keyword>
<dbReference type="GO" id="GO:0005524">
    <property type="term" value="F:ATP binding"/>
    <property type="evidence" value="ECO:0007669"/>
    <property type="project" value="UniProtKB-KW"/>
</dbReference>
<gene>
    <name evidence="2" type="ORF">E5982_06675</name>
</gene>
<dbReference type="RefSeq" id="WP_136845883.1">
    <property type="nucleotide sequence ID" value="NZ_CANPEU010000003.1"/>
</dbReference>
<dbReference type="InterPro" id="IPR005471">
    <property type="entry name" value="Tscrpt_reg_IclR_N"/>
</dbReference>
<dbReference type="GO" id="GO:0003677">
    <property type="term" value="F:DNA binding"/>
    <property type="evidence" value="ECO:0007669"/>
    <property type="project" value="InterPro"/>
</dbReference>
<dbReference type="SMART" id="SM00387">
    <property type="entry name" value="HATPase_c"/>
    <property type="match status" value="1"/>
</dbReference>
<reference evidence="2 3" key="1">
    <citation type="submission" date="2019-04" db="EMBL/GenBank/DDBJ databases">
        <title>Microbes associate with the intestines of laboratory mice.</title>
        <authorList>
            <person name="Navarre W."/>
            <person name="Wong E."/>
            <person name="Huang K.C."/>
            <person name="Tropini C."/>
            <person name="Ng K."/>
            <person name="Yu B."/>
        </authorList>
    </citation>
    <scope>NUCLEOTIDE SEQUENCE [LARGE SCALE GENOMIC DNA]</scope>
    <source>
        <strain evidence="2 3">NM48_B13</strain>
    </source>
</reference>
<feature type="domain" description="Histidine kinase/HSP90-like ATPase" evidence="1">
    <location>
        <begin position="69"/>
        <end position="176"/>
    </location>
</feature>
<evidence type="ECO:0000313" key="3">
    <source>
        <dbReference type="Proteomes" id="UP000309454"/>
    </source>
</evidence>
<dbReference type="SUPFAM" id="SSF46785">
    <property type="entry name" value="Winged helix' DNA-binding domain"/>
    <property type="match status" value="1"/>
</dbReference>
<name>A0A4T9TDB0_9ACTN</name>
<comment type="caution">
    <text evidence="2">The sequence shown here is derived from an EMBL/GenBank/DDBJ whole genome shotgun (WGS) entry which is preliminary data.</text>
</comment>
<evidence type="ECO:0000313" key="2">
    <source>
        <dbReference type="EMBL" id="TJW10239.1"/>
    </source>
</evidence>
<sequence length="358" mass="38061">MSPSTAPSQPLNEESLEAPFDFSFVNTTARIAIYDDLRSAPRVVEIPPAETGLFIENLASTIYNQARTSGGSIPYTVIREVSENFIHARFQEIIVSIMDNGNTIRFADQGPGIASKDKAQLPGFSSAVEPMKHYIRGVGSGLPIVKDYLDVSHGSITIEDNLNCGSVITISLEKELSPVVAAPAGAPSSLAAAPQPPSPAIPSAGGKVAYQTPPMEQPAEAMPVNPAAPYPAAAAPANQPVPYYGAAYPQQNIYGQPAAYPAPAAYPYSAAPTHQRALGHTVIPHLSENARTVLRLLNNEGGPLRITDITEWTGIAPSSTYKILSQLEDQGLIARDLVNTKLRTLTDIGYQVAQALHD</sequence>
<dbReference type="InterPro" id="IPR036390">
    <property type="entry name" value="WH_DNA-bd_sf"/>
</dbReference>